<dbReference type="AlphaFoldDB" id="L1LCG9"/>
<comment type="caution">
    <text evidence="10">The sequence shown here is derived from an EMBL/GenBank/DDBJ whole genome shotgun (WGS) entry which is preliminary data.</text>
</comment>
<reference evidence="10 11" key="1">
    <citation type="journal article" date="2012" name="BMC Genomics">
        <title>Comparative genomic analysis and phylogenetic position of Theileria equi.</title>
        <authorList>
            <person name="Kappmeyer L.S."/>
            <person name="Thiagarajan M."/>
            <person name="Herndon D.R."/>
            <person name="Ramsay J.D."/>
            <person name="Caler E."/>
            <person name="Djikeng A."/>
            <person name="Gillespie J.J."/>
            <person name="Lau A.O."/>
            <person name="Roalson E.H."/>
            <person name="Silva J.C."/>
            <person name="Silva M.G."/>
            <person name="Suarez C.E."/>
            <person name="Ueti M.W."/>
            <person name="Nene V.M."/>
            <person name="Mealey R.H."/>
            <person name="Knowles D.P."/>
            <person name="Brayton K.A."/>
        </authorList>
    </citation>
    <scope>NUCLEOTIDE SEQUENCE [LARGE SCALE GENOMIC DNA]</scope>
    <source>
        <strain evidence="10 11">WA</strain>
    </source>
</reference>
<evidence type="ECO:0000256" key="3">
    <source>
        <dbReference type="ARBA" id="ARBA00022670"/>
    </source>
</evidence>
<evidence type="ECO:0000256" key="4">
    <source>
        <dbReference type="ARBA" id="ARBA00022786"/>
    </source>
</evidence>
<dbReference type="RefSeq" id="XP_004832397.1">
    <property type="nucleotide sequence ID" value="XM_004832340.1"/>
</dbReference>
<dbReference type="InterPro" id="IPR001012">
    <property type="entry name" value="UBX_dom"/>
</dbReference>
<dbReference type="InterPro" id="IPR035980">
    <property type="entry name" value="Ribosomal_bS6_sf"/>
</dbReference>
<dbReference type="GO" id="GO:0003735">
    <property type="term" value="F:structural constituent of ribosome"/>
    <property type="evidence" value="ECO:0007669"/>
    <property type="project" value="InterPro"/>
</dbReference>
<keyword evidence="4" id="KW-0833">Ubl conjugation pathway</keyword>
<dbReference type="Pfam" id="PF21403">
    <property type="entry name" value="OTU1_UBXL"/>
    <property type="match status" value="1"/>
</dbReference>
<keyword evidence="11" id="KW-1185">Reference proteome</keyword>
<dbReference type="OrthoDB" id="25887at2759"/>
<dbReference type="Pfam" id="PF08059">
    <property type="entry name" value="SEP"/>
    <property type="match status" value="1"/>
</dbReference>
<evidence type="ECO:0000313" key="11">
    <source>
        <dbReference type="Proteomes" id="UP000031512"/>
    </source>
</evidence>
<protein>
    <recommendedName>
        <fullName evidence="2">ubiquitinyl hydrolase 1</fullName>
        <ecNumber evidence="2">3.4.19.12</ecNumber>
    </recommendedName>
</protein>
<dbReference type="GO" id="GO:0005634">
    <property type="term" value="C:nucleus"/>
    <property type="evidence" value="ECO:0007669"/>
    <property type="project" value="TreeGrafter"/>
</dbReference>
<dbReference type="KEGG" id="beq:BEWA_015040"/>
<dbReference type="PROSITE" id="PS51399">
    <property type="entry name" value="SEP"/>
    <property type="match status" value="1"/>
</dbReference>
<dbReference type="SUPFAM" id="SSF102848">
    <property type="entry name" value="NSFL1 (p97 ATPase) cofactor p47, SEP domain"/>
    <property type="match status" value="1"/>
</dbReference>
<dbReference type="GO" id="GO:0043161">
    <property type="term" value="P:proteasome-mediated ubiquitin-dependent protein catabolic process"/>
    <property type="evidence" value="ECO:0007669"/>
    <property type="project" value="TreeGrafter"/>
</dbReference>
<dbReference type="GeneID" id="15804580"/>
<dbReference type="PANTHER" id="PTHR23333:SF20">
    <property type="entry name" value="NSFL1 COFACTOR P47"/>
    <property type="match status" value="1"/>
</dbReference>
<dbReference type="SUPFAM" id="SSF54995">
    <property type="entry name" value="Ribosomal protein S6"/>
    <property type="match status" value="1"/>
</dbReference>
<feature type="signal peptide" evidence="7">
    <location>
        <begin position="1"/>
        <end position="17"/>
    </location>
</feature>
<dbReference type="InterPro" id="IPR036241">
    <property type="entry name" value="NSFL1C_SEP_dom_sf"/>
</dbReference>
<dbReference type="InterPro" id="IPR048857">
    <property type="entry name" value="OTU1_Ubl"/>
</dbReference>
<evidence type="ECO:0000256" key="5">
    <source>
        <dbReference type="ARBA" id="ARBA00022801"/>
    </source>
</evidence>
<dbReference type="InterPro" id="IPR029071">
    <property type="entry name" value="Ubiquitin-like_domsf"/>
</dbReference>
<dbReference type="Gene3D" id="3.30.420.210">
    <property type="entry name" value="SEP domain"/>
    <property type="match status" value="1"/>
</dbReference>
<dbReference type="GO" id="GO:0043130">
    <property type="term" value="F:ubiquitin binding"/>
    <property type="evidence" value="ECO:0007669"/>
    <property type="project" value="TreeGrafter"/>
</dbReference>
<dbReference type="SUPFAM" id="SSF54236">
    <property type="entry name" value="Ubiquitin-like"/>
    <property type="match status" value="1"/>
</dbReference>
<dbReference type="Gene3D" id="3.30.70.60">
    <property type="match status" value="1"/>
</dbReference>
<gene>
    <name evidence="10" type="ORF">BEWA_015040</name>
</gene>
<keyword evidence="5" id="KW-0378">Hydrolase</keyword>
<dbReference type="GO" id="GO:0061025">
    <property type="term" value="P:membrane fusion"/>
    <property type="evidence" value="ECO:0007669"/>
    <property type="project" value="TreeGrafter"/>
</dbReference>
<dbReference type="InterPro" id="IPR014717">
    <property type="entry name" value="Transl_elong_EF1B/ribsomal_bS6"/>
</dbReference>
<evidence type="ECO:0000256" key="7">
    <source>
        <dbReference type="SAM" id="SignalP"/>
    </source>
</evidence>
<dbReference type="SMART" id="SM00553">
    <property type="entry name" value="SEP"/>
    <property type="match status" value="1"/>
</dbReference>
<dbReference type="GO" id="GO:0000045">
    <property type="term" value="P:autophagosome assembly"/>
    <property type="evidence" value="ECO:0007669"/>
    <property type="project" value="TreeGrafter"/>
</dbReference>
<evidence type="ECO:0000256" key="1">
    <source>
        <dbReference type="ARBA" id="ARBA00000707"/>
    </source>
</evidence>
<proteinExistence type="predicted"/>
<accession>L1LCG9</accession>
<evidence type="ECO:0000313" key="10">
    <source>
        <dbReference type="EMBL" id="EKX72945.1"/>
    </source>
</evidence>
<feature type="domain" description="SEP" evidence="9">
    <location>
        <begin position="219"/>
        <end position="282"/>
    </location>
</feature>
<dbReference type="STRING" id="1537102.L1LCG9"/>
<evidence type="ECO:0000256" key="2">
    <source>
        <dbReference type="ARBA" id="ARBA00012759"/>
    </source>
</evidence>
<organism evidence="10 11">
    <name type="scientific">Theileria equi strain WA</name>
    <dbReference type="NCBI Taxonomy" id="1537102"/>
    <lineage>
        <taxon>Eukaryota</taxon>
        <taxon>Sar</taxon>
        <taxon>Alveolata</taxon>
        <taxon>Apicomplexa</taxon>
        <taxon>Aconoidasida</taxon>
        <taxon>Piroplasmida</taxon>
        <taxon>Theileriidae</taxon>
        <taxon>Theileria</taxon>
    </lineage>
</organism>
<evidence type="ECO:0000256" key="6">
    <source>
        <dbReference type="ARBA" id="ARBA00022807"/>
    </source>
</evidence>
<dbReference type="eggNOG" id="KOG2086">
    <property type="taxonomic scope" value="Eukaryota"/>
</dbReference>
<name>L1LCG9_THEEQ</name>
<comment type="catalytic activity">
    <reaction evidence="1">
        <text>Thiol-dependent hydrolysis of ester, thioester, amide, peptide and isopeptide bonds formed by the C-terminal Gly of ubiquitin (a 76-residue protein attached to proteins as an intracellular targeting signal).</text>
        <dbReference type="EC" id="3.4.19.12"/>
    </reaction>
</comment>
<evidence type="ECO:0000259" key="9">
    <source>
        <dbReference type="PROSITE" id="PS51399"/>
    </source>
</evidence>
<sequence length="387" mass="44438">MRLIITLVILYLHFSDSVTFKPYRFFTLSFVPVNSRSRIYPRVLESRIKGQIDRQIYEILRRRIEHSTETPEKRRERIERENRSKCDGLLYGPKTNYKIYIALDNRPPDELKTRFRHILKKLIVAGAEYANLYYCGLKKLVRPIKGRYEVRFLLLELSIYPSLIRHIRLRFRDEAAVLRVLILKDKHLDKERRDYVDKDDQGTFSFAGGHNSAIGIDNGGSHVVNLYADGFTVDNGPFRPLSEPQNSKFLSDIKSGIAPPEFQDGNNEVSIRLIDHQNTRFIKEDVPYEGNNSSRPKLSSSSAEYRLGEINTNLRIKLHTGDLVNLTISQDATVNDLLQFISQNTGVAISNITLMSGFPPRKIVPDGLSTLKDADILNCTLIQKLNT</sequence>
<dbReference type="InterPro" id="IPR012989">
    <property type="entry name" value="SEP_domain"/>
</dbReference>
<dbReference type="GO" id="GO:0007030">
    <property type="term" value="P:Golgi organization"/>
    <property type="evidence" value="ECO:0007669"/>
    <property type="project" value="TreeGrafter"/>
</dbReference>
<dbReference type="GO" id="GO:0005829">
    <property type="term" value="C:cytosol"/>
    <property type="evidence" value="ECO:0007669"/>
    <property type="project" value="TreeGrafter"/>
</dbReference>
<dbReference type="GO" id="GO:0005840">
    <property type="term" value="C:ribosome"/>
    <property type="evidence" value="ECO:0007669"/>
    <property type="project" value="InterPro"/>
</dbReference>
<dbReference type="EC" id="3.4.19.12" evidence="2"/>
<dbReference type="GO" id="GO:0031468">
    <property type="term" value="P:nuclear membrane reassembly"/>
    <property type="evidence" value="ECO:0007669"/>
    <property type="project" value="TreeGrafter"/>
</dbReference>
<evidence type="ECO:0000259" key="8">
    <source>
        <dbReference type="PROSITE" id="PS50033"/>
    </source>
</evidence>
<dbReference type="GO" id="GO:0006412">
    <property type="term" value="P:translation"/>
    <property type="evidence" value="ECO:0007669"/>
    <property type="project" value="InterPro"/>
</dbReference>
<keyword evidence="6" id="KW-0788">Thiol protease</keyword>
<dbReference type="Gene3D" id="3.10.20.90">
    <property type="entry name" value="Phosphatidylinositol 3-kinase Catalytic Subunit, Chain A, domain 1"/>
    <property type="match status" value="1"/>
</dbReference>
<keyword evidence="3" id="KW-0645">Protease</keyword>
<dbReference type="PROSITE" id="PS50033">
    <property type="entry name" value="UBX"/>
    <property type="match status" value="1"/>
</dbReference>
<feature type="chain" id="PRO_5003953164" description="ubiquitinyl hydrolase 1" evidence="7">
    <location>
        <begin position="18"/>
        <end position="387"/>
    </location>
</feature>
<dbReference type="GO" id="GO:0019843">
    <property type="term" value="F:rRNA binding"/>
    <property type="evidence" value="ECO:0007669"/>
    <property type="project" value="InterPro"/>
</dbReference>
<dbReference type="EMBL" id="ACOU01000004">
    <property type="protein sequence ID" value="EKX72945.1"/>
    <property type="molecule type" value="Genomic_DNA"/>
</dbReference>
<dbReference type="Proteomes" id="UP000031512">
    <property type="component" value="Unassembled WGS sequence"/>
</dbReference>
<dbReference type="PANTHER" id="PTHR23333">
    <property type="entry name" value="UBX DOMAIN CONTAINING PROTEIN"/>
    <property type="match status" value="1"/>
</dbReference>
<feature type="domain" description="UBX" evidence="8">
    <location>
        <begin position="307"/>
        <end position="384"/>
    </location>
</feature>
<dbReference type="VEuPathDB" id="PiroplasmaDB:BEWA_015040"/>
<keyword evidence="7" id="KW-0732">Signal</keyword>